<evidence type="ECO:0000256" key="6">
    <source>
        <dbReference type="ARBA" id="ARBA00022777"/>
    </source>
</evidence>
<gene>
    <name evidence="11" type="ORF">ASTO00021_LOCUS17203</name>
</gene>
<comment type="subcellular location">
    <subcellularLocation>
        <location evidence="1">Nucleus</location>
        <location evidence="1">Nucleolus</location>
    </subcellularLocation>
</comment>
<dbReference type="AlphaFoldDB" id="A0A7S3PQG6"/>
<dbReference type="InterPro" id="IPR045116">
    <property type="entry name" value="Clp1/Grc3"/>
</dbReference>
<evidence type="ECO:0000256" key="3">
    <source>
        <dbReference type="ARBA" id="ARBA00022552"/>
    </source>
</evidence>
<dbReference type="GO" id="GO:0051731">
    <property type="term" value="F:polynucleotide 5'-hydroxyl-kinase activity"/>
    <property type="evidence" value="ECO:0007669"/>
    <property type="project" value="InterPro"/>
</dbReference>
<keyword evidence="7" id="KW-0067">ATP-binding</keyword>
<dbReference type="GO" id="GO:0000448">
    <property type="term" value="P:cleavage in ITS2 between 5.8S rRNA and LSU-rRNA of tricistronic rRNA transcript (SSU-rRNA, 5.8S rRNA, LSU-rRNA)"/>
    <property type="evidence" value="ECO:0007669"/>
    <property type="project" value="TreeGrafter"/>
</dbReference>
<reference evidence="11" key="1">
    <citation type="submission" date="2021-01" db="EMBL/GenBank/DDBJ databases">
        <authorList>
            <person name="Corre E."/>
            <person name="Pelletier E."/>
            <person name="Niang G."/>
            <person name="Scheremetjew M."/>
            <person name="Finn R."/>
            <person name="Kale V."/>
            <person name="Holt S."/>
            <person name="Cochrane G."/>
            <person name="Meng A."/>
            <person name="Brown T."/>
            <person name="Cohen L."/>
        </authorList>
    </citation>
    <scope>NUCLEOTIDE SEQUENCE</scope>
    <source>
        <strain evidence="11">GSBS06</strain>
    </source>
</reference>
<dbReference type="Gene3D" id="3.40.50.300">
    <property type="entry name" value="P-loop containing nucleotide triphosphate hydrolases"/>
    <property type="match status" value="1"/>
</dbReference>
<accession>A0A7S3PQG6</accession>
<keyword evidence="8" id="KW-0539">Nucleus</keyword>
<evidence type="ECO:0000259" key="10">
    <source>
        <dbReference type="Pfam" id="PF25467"/>
    </source>
</evidence>
<evidence type="ECO:0000256" key="4">
    <source>
        <dbReference type="ARBA" id="ARBA00022679"/>
    </source>
</evidence>
<dbReference type="GO" id="GO:0005524">
    <property type="term" value="F:ATP binding"/>
    <property type="evidence" value="ECO:0007669"/>
    <property type="project" value="UniProtKB-KW"/>
</dbReference>
<evidence type="ECO:0000256" key="8">
    <source>
        <dbReference type="ARBA" id="ARBA00023242"/>
    </source>
</evidence>
<evidence type="ECO:0000259" key="9">
    <source>
        <dbReference type="Pfam" id="PF16575"/>
    </source>
</evidence>
<keyword evidence="3" id="KW-0698">rRNA processing</keyword>
<evidence type="ECO:0000256" key="1">
    <source>
        <dbReference type="ARBA" id="ARBA00004604"/>
    </source>
</evidence>
<evidence type="ECO:0000256" key="2">
    <source>
        <dbReference type="ARBA" id="ARBA00011003"/>
    </source>
</evidence>
<dbReference type="Pfam" id="PF16575">
    <property type="entry name" value="CLP1_P"/>
    <property type="match status" value="1"/>
</dbReference>
<keyword evidence="5" id="KW-0547">Nucleotide-binding</keyword>
<sequence length="410" mass="45077">MMGGHEAVITPEWEDAMDKVITEIGANPKAEAVQTVEASDDDAIKANSKSNVKSKRVLICGAKGLGKSTFLRVLIRKLLNEILNSCEFFDTDIGQCEFTPSGLLSLHTLRRSDQLYVREGEITTAEQWGYHEADGCRFVGDSSPRIHPTVYMNGVRELLDCHRQNNSGAPLLVNTHGWVVGMGANLVAGIVAAVQPDIIIHIKVQGRPDELYLDDMISNKGVLLLRINPGIPNANPQSAALLRYRRLVRYFLGDSVPLGTLAFGNWLSNSSPLCIRSDKLRILDATGKEPLPRPYIYMALNGALVGLVASSIKNQCIGLGVVRSIGCNEIDGARVIFLLTPEPYTKLEKVDTIVLGTQRLPLDLAYANHRIQADAPYLLTSSVELVGVEGSKKANRRNLKRFRLKHLYAK</sequence>
<name>A0A7S3PQG6_9STRA</name>
<dbReference type="InterPro" id="IPR027417">
    <property type="entry name" value="P-loop_NTPase"/>
</dbReference>
<dbReference type="PANTHER" id="PTHR12755">
    <property type="entry name" value="CLEAVAGE/POLYADENYLATION FACTOR IA SUBUNIT CLP1P"/>
    <property type="match status" value="1"/>
</dbReference>
<evidence type="ECO:0000313" key="11">
    <source>
        <dbReference type="EMBL" id="CAE0447225.1"/>
    </source>
</evidence>
<keyword evidence="4" id="KW-0808">Transferase</keyword>
<dbReference type="InterPro" id="IPR057570">
    <property type="entry name" value="NOL9_C"/>
</dbReference>
<evidence type="ECO:0000256" key="5">
    <source>
        <dbReference type="ARBA" id="ARBA00022741"/>
    </source>
</evidence>
<dbReference type="EMBL" id="HBIN01022389">
    <property type="protein sequence ID" value="CAE0447225.1"/>
    <property type="molecule type" value="Transcribed_RNA"/>
</dbReference>
<dbReference type="GO" id="GO:0005730">
    <property type="term" value="C:nucleolus"/>
    <property type="evidence" value="ECO:0007669"/>
    <property type="project" value="UniProtKB-SubCell"/>
</dbReference>
<feature type="domain" description="Clp1 P-loop" evidence="9">
    <location>
        <begin position="61"/>
        <end position="251"/>
    </location>
</feature>
<feature type="domain" description="NOL9 C-terminal" evidence="10">
    <location>
        <begin position="270"/>
        <end position="361"/>
    </location>
</feature>
<proteinExistence type="inferred from homology"/>
<protein>
    <submittedName>
        <fullName evidence="11">Uncharacterized protein</fullName>
    </submittedName>
</protein>
<keyword evidence="6" id="KW-0418">Kinase</keyword>
<evidence type="ECO:0000256" key="7">
    <source>
        <dbReference type="ARBA" id="ARBA00022840"/>
    </source>
</evidence>
<dbReference type="InterPro" id="IPR032319">
    <property type="entry name" value="CLP1_P"/>
</dbReference>
<dbReference type="PANTHER" id="PTHR12755:SF3">
    <property type="entry name" value="POLYNUCLEOTIDE 5'-HYDROXYL-KINASE NOL9"/>
    <property type="match status" value="1"/>
</dbReference>
<comment type="similarity">
    <text evidence="2">Belongs to the Clp1 family. NOL9/GRC3 subfamily.</text>
</comment>
<organism evidence="11">
    <name type="scientific">Aplanochytrium stocchinoi</name>
    <dbReference type="NCBI Taxonomy" id="215587"/>
    <lineage>
        <taxon>Eukaryota</taxon>
        <taxon>Sar</taxon>
        <taxon>Stramenopiles</taxon>
        <taxon>Bigyra</taxon>
        <taxon>Labyrinthulomycetes</taxon>
        <taxon>Thraustochytrida</taxon>
        <taxon>Thraustochytriidae</taxon>
        <taxon>Aplanochytrium</taxon>
    </lineage>
</organism>
<dbReference type="Pfam" id="PF25467">
    <property type="entry name" value="NOL9_C"/>
    <property type="match status" value="1"/>
</dbReference>